<comment type="similarity">
    <text evidence="1">Belongs to the P-Pant transferase superfamily. Gsp/Sfp/HetI/AcpT family.</text>
</comment>
<dbReference type="SUPFAM" id="SSF56214">
    <property type="entry name" value="4'-phosphopantetheinyl transferase"/>
    <property type="match status" value="2"/>
</dbReference>
<organism evidence="5 6">
    <name type="scientific">Gloeobacter morelensis MG652769</name>
    <dbReference type="NCBI Taxonomy" id="2781736"/>
    <lineage>
        <taxon>Bacteria</taxon>
        <taxon>Bacillati</taxon>
        <taxon>Cyanobacteriota</taxon>
        <taxon>Cyanophyceae</taxon>
        <taxon>Gloeobacterales</taxon>
        <taxon>Gloeobacteraceae</taxon>
        <taxon>Gloeobacter</taxon>
        <taxon>Gloeobacter morelensis</taxon>
    </lineage>
</organism>
<keyword evidence="2 5" id="KW-0808">Transferase</keyword>
<dbReference type="GO" id="GO:0016740">
    <property type="term" value="F:transferase activity"/>
    <property type="evidence" value="ECO:0007669"/>
    <property type="project" value="UniProtKB-KW"/>
</dbReference>
<dbReference type="PANTHER" id="PTHR12215:SF10">
    <property type="entry name" value="L-AMINOADIPATE-SEMIALDEHYDE DEHYDROGENASE-PHOSPHOPANTETHEINYL TRANSFERASE"/>
    <property type="match status" value="1"/>
</dbReference>
<evidence type="ECO:0000259" key="4">
    <source>
        <dbReference type="Pfam" id="PF22624"/>
    </source>
</evidence>
<protein>
    <submittedName>
        <fullName evidence="5">4'-phosphopantetheinyl transferase superfamily protein</fullName>
    </submittedName>
</protein>
<dbReference type="EMBL" id="CP063845">
    <property type="protein sequence ID" value="UFP94728.1"/>
    <property type="molecule type" value="Genomic_DNA"/>
</dbReference>
<reference evidence="5 6" key="1">
    <citation type="journal article" date="2021" name="Genome Biol. Evol.">
        <title>Complete Genome Sequencing of a Novel Gloeobacter Species from a Waterfall Cave in Mexico.</title>
        <authorList>
            <person name="Saw J.H."/>
            <person name="Cardona T."/>
            <person name="Montejano G."/>
        </authorList>
    </citation>
    <scope>NUCLEOTIDE SEQUENCE [LARGE SCALE GENOMIC DNA]</scope>
    <source>
        <strain evidence="5">MG652769</strain>
    </source>
</reference>
<evidence type="ECO:0000256" key="1">
    <source>
        <dbReference type="ARBA" id="ARBA00010990"/>
    </source>
</evidence>
<dbReference type="RefSeq" id="WP_230841784.1">
    <property type="nucleotide sequence ID" value="NZ_CP063845.1"/>
</dbReference>
<dbReference type="InterPro" id="IPR037143">
    <property type="entry name" value="4-PPantetheinyl_Trfase_dom_sf"/>
</dbReference>
<evidence type="ECO:0000313" key="5">
    <source>
        <dbReference type="EMBL" id="UFP94728.1"/>
    </source>
</evidence>
<dbReference type="Pfam" id="PF22624">
    <property type="entry name" value="AASDHPPT_N"/>
    <property type="match status" value="1"/>
</dbReference>
<name>A0ABY3PMC0_9CYAN</name>
<dbReference type="InterPro" id="IPR055066">
    <property type="entry name" value="AASDHPPT_N"/>
</dbReference>
<feature type="domain" description="4'-phosphopantetheinyl transferase N-terminal" evidence="4">
    <location>
        <begin position="41"/>
        <end position="113"/>
    </location>
</feature>
<sequence length="255" mass="28571">MGAIEAPWRPTAAPPALTPAAVHIWQADLDWPAAPLPVLERTLCPQEQSRAERFCFEQHRRRFIVGRATLRMLLGLYLQSEPACVPISYGAHGKPLLADGAHPLRFNLSHSQGKAVYAFSCGREVGVDLEWDRPLANFDQLARVAFSEDENRVFKALAPYQRRAAFFRCWTRKEAYAKARGYGFALAPDRYTVSLAPDAPAALLQSREESEEAGRWVLLDLLPWPDYPAALAVEASSGQVHCWHSPEPISRRSPR</sequence>
<dbReference type="InterPro" id="IPR050559">
    <property type="entry name" value="P-Pant_transferase_sf"/>
</dbReference>
<feature type="domain" description="4'-phosphopantetheinyl transferase" evidence="3">
    <location>
        <begin position="125"/>
        <end position="230"/>
    </location>
</feature>
<gene>
    <name evidence="5" type="ORF">ISF26_00270</name>
</gene>
<evidence type="ECO:0000256" key="2">
    <source>
        <dbReference type="ARBA" id="ARBA00022679"/>
    </source>
</evidence>
<dbReference type="Gene3D" id="3.90.470.20">
    <property type="entry name" value="4'-phosphopantetheinyl transferase domain"/>
    <property type="match status" value="2"/>
</dbReference>
<evidence type="ECO:0000259" key="3">
    <source>
        <dbReference type="Pfam" id="PF01648"/>
    </source>
</evidence>
<dbReference type="Pfam" id="PF01648">
    <property type="entry name" value="ACPS"/>
    <property type="match status" value="1"/>
</dbReference>
<dbReference type="PANTHER" id="PTHR12215">
    <property type="entry name" value="PHOSPHOPANTETHEINE TRANSFERASE"/>
    <property type="match status" value="1"/>
</dbReference>
<proteinExistence type="inferred from homology"/>
<evidence type="ECO:0000313" key="6">
    <source>
        <dbReference type="Proteomes" id="UP001054846"/>
    </source>
</evidence>
<dbReference type="Proteomes" id="UP001054846">
    <property type="component" value="Chromosome"/>
</dbReference>
<accession>A0ABY3PMC0</accession>
<keyword evidence="6" id="KW-1185">Reference proteome</keyword>
<dbReference type="InterPro" id="IPR008278">
    <property type="entry name" value="4-PPantetheinyl_Trfase_dom"/>
</dbReference>